<sequence>MKIYVYLFKNISRSLCDIYYKVKHYYATTQ</sequence>
<reference evidence="1 2" key="1">
    <citation type="submission" date="2020-12" db="EMBL/GenBank/DDBJ databases">
        <title>Dynamics of Baltic Sea phages driven by environmental changes.</title>
        <authorList>
            <person name="Hoetzinger M."/>
            <person name="Nilsson E."/>
            <person name="Holmfeldt K."/>
        </authorList>
    </citation>
    <scope>NUCLEOTIDE SEQUENCE [LARGE SCALE GENOMIC DNA]</scope>
</reference>
<name>A0A7T8ERJ2_9CAUD</name>
<organism evidence="1 2">
    <name type="scientific">Flavobacterium phage vB_FspM_immuto_2-6A</name>
    <dbReference type="NCBI Taxonomy" id="2801477"/>
    <lineage>
        <taxon>Viruses</taxon>
        <taxon>Duplodnaviria</taxon>
        <taxon>Heunggongvirae</taxon>
        <taxon>Uroviricota</taxon>
        <taxon>Caudoviricetes</taxon>
        <taxon>Immutovirus</taxon>
        <taxon>Immutovirus immuto</taxon>
    </lineage>
</organism>
<accession>A0A7T8ERJ2</accession>
<gene>
    <name evidence="1" type="ORF">immuto26A_203</name>
</gene>
<dbReference type="Proteomes" id="UP000595566">
    <property type="component" value="Segment"/>
</dbReference>
<dbReference type="EMBL" id="MW353175">
    <property type="protein sequence ID" value="QQO91882.1"/>
    <property type="molecule type" value="Genomic_DNA"/>
</dbReference>
<evidence type="ECO:0000313" key="1">
    <source>
        <dbReference type="EMBL" id="QQO91882.1"/>
    </source>
</evidence>
<evidence type="ECO:0000313" key="2">
    <source>
        <dbReference type="Proteomes" id="UP000595566"/>
    </source>
</evidence>
<keyword evidence="2" id="KW-1185">Reference proteome</keyword>
<protein>
    <submittedName>
        <fullName evidence="1">Uncharacterized protein</fullName>
    </submittedName>
</protein>
<proteinExistence type="predicted"/>